<comment type="caution">
    <text evidence="8">The sequence shown here is derived from an EMBL/GenBank/DDBJ whole genome shotgun (WGS) entry which is preliminary data.</text>
</comment>
<dbReference type="PANTHER" id="PTHR40043">
    <property type="entry name" value="UPF0719 INNER MEMBRANE PROTEIN YJFL"/>
    <property type="match status" value="1"/>
</dbReference>
<accession>A0A369BA87</accession>
<evidence type="ECO:0000256" key="5">
    <source>
        <dbReference type="ARBA" id="ARBA00022989"/>
    </source>
</evidence>
<evidence type="ECO:0000313" key="8">
    <source>
        <dbReference type="EMBL" id="RCX17437.1"/>
    </source>
</evidence>
<dbReference type="Proteomes" id="UP000253090">
    <property type="component" value="Unassembled WGS sequence"/>
</dbReference>
<feature type="transmembrane region" description="Helical" evidence="7">
    <location>
        <begin position="119"/>
        <end position="138"/>
    </location>
</feature>
<sequence>MKGTTIDPLLEQPIGLMAGYFSVAVVELIVFLSCFELVTRYRCWHEIKRGNLAASLATGGKIFGLCNILRFATARSTIYEFMAWSFVGAFLLFLAYIMFEFVTPVFRIDKEIAEGNVAVGFIAMAVSVSVSYVIGACIA</sequence>
<evidence type="ECO:0000256" key="1">
    <source>
        <dbReference type="ARBA" id="ARBA00004651"/>
    </source>
</evidence>
<keyword evidence="4 7" id="KW-0812">Transmembrane</keyword>
<evidence type="ECO:0000313" key="9">
    <source>
        <dbReference type="Proteomes" id="UP000253090"/>
    </source>
</evidence>
<gene>
    <name evidence="8" type="ORF">DFP94_109162</name>
</gene>
<evidence type="ECO:0000256" key="7">
    <source>
        <dbReference type="SAM" id="Phobius"/>
    </source>
</evidence>
<keyword evidence="6 7" id="KW-0472">Membrane</keyword>
<evidence type="ECO:0000256" key="6">
    <source>
        <dbReference type="ARBA" id="ARBA00023136"/>
    </source>
</evidence>
<keyword evidence="9" id="KW-1185">Reference proteome</keyword>
<proteinExistence type="inferred from homology"/>
<dbReference type="GO" id="GO:0005886">
    <property type="term" value="C:plasma membrane"/>
    <property type="evidence" value="ECO:0007669"/>
    <property type="project" value="UniProtKB-SubCell"/>
</dbReference>
<reference evidence="8 9" key="1">
    <citation type="submission" date="2018-07" db="EMBL/GenBank/DDBJ databases">
        <title>Genomic Encyclopedia of Type Strains, Phase III (KMG-III): the genomes of soil and plant-associated and newly described type strains.</title>
        <authorList>
            <person name="Whitman W."/>
        </authorList>
    </citation>
    <scope>NUCLEOTIDE SEQUENCE [LARGE SCALE GENOMIC DNA]</scope>
    <source>
        <strain evidence="8 9">CECT 8333</strain>
    </source>
</reference>
<keyword evidence="3" id="KW-1003">Cell membrane</keyword>
<dbReference type="AlphaFoldDB" id="A0A369BA87"/>
<name>A0A369BA87_9BACL</name>
<organism evidence="8 9">
    <name type="scientific">Fontibacillus phaseoli</name>
    <dbReference type="NCBI Taxonomy" id="1416533"/>
    <lineage>
        <taxon>Bacteria</taxon>
        <taxon>Bacillati</taxon>
        <taxon>Bacillota</taxon>
        <taxon>Bacilli</taxon>
        <taxon>Bacillales</taxon>
        <taxon>Paenibacillaceae</taxon>
        <taxon>Fontibacillus</taxon>
    </lineage>
</organism>
<dbReference type="PANTHER" id="PTHR40043:SF1">
    <property type="entry name" value="UPF0719 INNER MEMBRANE PROTEIN YJFL"/>
    <property type="match status" value="1"/>
</dbReference>
<dbReference type="EMBL" id="QPJW01000009">
    <property type="protein sequence ID" value="RCX17437.1"/>
    <property type="molecule type" value="Genomic_DNA"/>
</dbReference>
<comment type="similarity">
    <text evidence="2">Belongs to the UPF0719 family.</text>
</comment>
<evidence type="ECO:0000256" key="4">
    <source>
        <dbReference type="ARBA" id="ARBA00022692"/>
    </source>
</evidence>
<feature type="transmembrane region" description="Helical" evidence="7">
    <location>
        <begin position="78"/>
        <end position="99"/>
    </location>
</feature>
<protein>
    <submittedName>
        <fullName evidence="8">Putative membrane protein</fullName>
    </submittedName>
</protein>
<keyword evidence="5 7" id="KW-1133">Transmembrane helix</keyword>
<comment type="subcellular location">
    <subcellularLocation>
        <location evidence="1">Cell membrane</location>
        <topology evidence="1">Multi-pass membrane protein</topology>
    </subcellularLocation>
</comment>
<feature type="transmembrane region" description="Helical" evidence="7">
    <location>
        <begin position="20"/>
        <end position="39"/>
    </location>
</feature>
<dbReference type="InterPro" id="IPR007140">
    <property type="entry name" value="DUF350"/>
</dbReference>
<evidence type="ECO:0000256" key="2">
    <source>
        <dbReference type="ARBA" id="ARBA00005779"/>
    </source>
</evidence>
<evidence type="ECO:0000256" key="3">
    <source>
        <dbReference type="ARBA" id="ARBA00022475"/>
    </source>
</evidence>
<dbReference type="Pfam" id="PF03994">
    <property type="entry name" value="DUF350"/>
    <property type="match status" value="1"/>
</dbReference>